<gene>
    <name evidence="1" type="ORF">BDW02DRAFT_415889</name>
</gene>
<evidence type="ECO:0000313" key="1">
    <source>
        <dbReference type="EMBL" id="KAF1832671.1"/>
    </source>
</evidence>
<protein>
    <submittedName>
        <fullName evidence="1">Uncharacterized protein</fullName>
    </submittedName>
</protein>
<proteinExistence type="predicted"/>
<accession>A0A6A5K878</accession>
<organism evidence="1 2">
    <name type="scientific">Decorospora gaudefroyi</name>
    <dbReference type="NCBI Taxonomy" id="184978"/>
    <lineage>
        <taxon>Eukaryota</taxon>
        <taxon>Fungi</taxon>
        <taxon>Dikarya</taxon>
        <taxon>Ascomycota</taxon>
        <taxon>Pezizomycotina</taxon>
        <taxon>Dothideomycetes</taxon>
        <taxon>Pleosporomycetidae</taxon>
        <taxon>Pleosporales</taxon>
        <taxon>Pleosporineae</taxon>
        <taxon>Pleosporaceae</taxon>
        <taxon>Decorospora</taxon>
    </lineage>
</organism>
<dbReference type="EMBL" id="ML975333">
    <property type="protein sequence ID" value="KAF1832671.1"/>
    <property type="molecule type" value="Genomic_DNA"/>
</dbReference>
<dbReference type="AlphaFoldDB" id="A0A6A5K878"/>
<sequence>MGLAMLTCTWFNSTSRLVHGLSFGQPHRFHSQDRKAVTNPLQSYVTLRTEKVPVLRMSTGVMHVLADTGHNSRALRMFGLLSSPQYVACPILNFLFPGLGHGCRTACR</sequence>
<dbReference type="Proteomes" id="UP000800040">
    <property type="component" value="Unassembled WGS sequence"/>
</dbReference>
<evidence type="ECO:0000313" key="2">
    <source>
        <dbReference type="Proteomes" id="UP000800040"/>
    </source>
</evidence>
<keyword evidence="2" id="KW-1185">Reference proteome</keyword>
<reference evidence="1" key="1">
    <citation type="submission" date="2020-01" db="EMBL/GenBank/DDBJ databases">
        <authorList>
            <consortium name="DOE Joint Genome Institute"/>
            <person name="Haridas S."/>
            <person name="Albert R."/>
            <person name="Binder M."/>
            <person name="Bloem J."/>
            <person name="Labutti K."/>
            <person name="Salamov A."/>
            <person name="Andreopoulos B."/>
            <person name="Baker S.E."/>
            <person name="Barry K."/>
            <person name="Bills G."/>
            <person name="Bluhm B.H."/>
            <person name="Cannon C."/>
            <person name="Castanera R."/>
            <person name="Culley D.E."/>
            <person name="Daum C."/>
            <person name="Ezra D."/>
            <person name="Gonzalez J.B."/>
            <person name="Henrissat B."/>
            <person name="Kuo A."/>
            <person name="Liang C."/>
            <person name="Lipzen A."/>
            <person name="Lutzoni F."/>
            <person name="Magnuson J."/>
            <person name="Mondo S."/>
            <person name="Nolan M."/>
            <person name="Ohm R."/>
            <person name="Pangilinan J."/>
            <person name="Park H.-J."/>
            <person name="Ramirez L."/>
            <person name="Alfaro M."/>
            <person name="Sun H."/>
            <person name="Tritt A."/>
            <person name="Yoshinaga Y."/>
            <person name="Zwiers L.-H."/>
            <person name="Turgeon B.G."/>
            <person name="Goodwin S.B."/>
            <person name="Spatafora J.W."/>
            <person name="Crous P.W."/>
            <person name="Grigoriev I.V."/>
        </authorList>
    </citation>
    <scope>NUCLEOTIDE SEQUENCE</scope>
    <source>
        <strain evidence="1">P77</strain>
    </source>
</reference>
<name>A0A6A5K878_9PLEO</name>